<dbReference type="AlphaFoldDB" id="A0AAN7VVU0"/>
<dbReference type="EMBL" id="JAVRQU010000002">
    <property type="protein sequence ID" value="KAK5706183.1"/>
    <property type="molecule type" value="Genomic_DNA"/>
</dbReference>
<evidence type="ECO:0000259" key="1">
    <source>
        <dbReference type="PROSITE" id="PS50097"/>
    </source>
</evidence>
<evidence type="ECO:0000313" key="2">
    <source>
        <dbReference type="EMBL" id="KAK5706183.1"/>
    </source>
</evidence>
<dbReference type="SUPFAM" id="SSF54695">
    <property type="entry name" value="POZ domain"/>
    <property type="match status" value="1"/>
</dbReference>
<name>A0AAN7VVU0_9PEZI</name>
<gene>
    <name evidence="2" type="ORF">LTR97_001170</name>
</gene>
<dbReference type="PROSITE" id="PS50097">
    <property type="entry name" value="BTB"/>
    <property type="match status" value="1"/>
</dbReference>
<organism evidence="2 3">
    <name type="scientific">Elasticomyces elasticus</name>
    <dbReference type="NCBI Taxonomy" id="574655"/>
    <lineage>
        <taxon>Eukaryota</taxon>
        <taxon>Fungi</taxon>
        <taxon>Dikarya</taxon>
        <taxon>Ascomycota</taxon>
        <taxon>Pezizomycotina</taxon>
        <taxon>Dothideomycetes</taxon>
        <taxon>Dothideomycetidae</taxon>
        <taxon>Mycosphaerellales</taxon>
        <taxon>Teratosphaeriaceae</taxon>
        <taxon>Elasticomyces</taxon>
    </lineage>
</organism>
<dbReference type="SMART" id="SM00225">
    <property type="entry name" value="BTB"/>
    <property type="match status" value="1"/>
</dbReference>
<feature type="domain" description="BTB" evidence="1">
    <location>
        <begin position="23"/>
        <end position="92"/>
    </location>
</feature>
<dbReference type="Proteomes" id="UP001310594">
    <property type="component" value="Unassembled WGS sequence"/>
</dbReference>
<reference evidence="2" key="1">
    <citation type="submission" date="2023-08" db="EMBL/GenBank/DDBJ databases">
        <title>Black Yeasts Isolated from many extreme environments.</title>
        <authorList>
            <person name="Coleine C."/>
            <person name="Stajich J.E."/>
            <person name="Selbmann L."/>
        </authorList>
    </citation>
    <scope>NUCLEOTIDE SEQUENCE</scope>
    <source>
        <strain evidence="2">CCFEE 5810</strain>
    </source>
</reference>
<evidence type="ECO:0000313" key="3">
    <source>
        <dbReference type="Proteomes" id="UP001310594"/>
    </source>
</evidence>
<dbReference type="InterPro" id="IPR011333">
    <property type="entry name" value="SKP1/BTB/POZ_sf"/>
</dbReference>
<sequence length="204" mass="23331">MTNTAFDQVCSRMEELYTTGLYFDLLIYSGNSSFKVHKYWLHIQSPVFRSMLKDGIQQDCDGKDFIRLDDDDPATLGLLLKFMYTSRYNEPLGLEARDGMQMLLNVYKLADKYKVPNLCSVAMKRLSDAIIVALDQNEVNACIETLRQIGAFPAETACTFWDAIVPRMAPKLSCLSHNDEFRAMLPELPVLRQKLLTAPWFPDL</sequence>
<dbReference type="Gene3D" id="3.30.710.10">
    <property type="entry name" value="Potassium Channel Kv1.1, Chain A"/>
    <property type="match status" value="1"/>
</dbReference>
<dbReference type="CDD" id="cd18186">
    <property type="entry name" value="BTB_POZ_ZBTB_KLHL-like"/>
    <property type="match status" value="1"/>
</dbReference>
<protein>
    <recommendedName>
        <fullName evidence="1">BTB domain-containing protein</fullName>
    </recommendedName>
</protein>
<dbReference type="Pfam" id="PF00651">
    <property type="entry name" value="BTB"/>
    <property type="match status" value="1"/>
</dbReference>
<proteinExistence type="predicted"/>
<dbReference type="PANTHER" id="PTHR47843">
    <property type="entry name" value="BTB DOMAIN-CONTAINING PROTEIN-RELATED"/>
    <property type="match status" value="1"/>
</dbReference>
<comment type="caution">
    <text evidence="2">The sequence shown here is derived from an EMBL/GenBank/DDBJ whole genome shotgun (WGS) entry which is preliminary data.</text>
</comment>
<accession>A0AAN7VVU0</accession>
<dbReference type="InterPro" id="IPR000210">
    <property type="entry name" value="BTB/POZ_dom"/>
</dbReference>